<reference evidence="2" key="1">
    <citation type="submission" date="2023-07" db="EMBL/GenBank/DDBJ databases">
        <title>A chromosome-level genome assembly of Lolium multiflorum.</title>
        <authorList>
            <person name="Chen Y."/>
            <person name="Copetti D."/>
            <person name="Kolliker R."/>
            <person name="Studer B."/>
        </authorList>
    </citation>
    <scope>NUCLEOTIDE SEQUENCE</scope>
    <source>
        <strain evidence="2">02402/16</strain>
        <tissue evidence="2">Leaf</tissue>
    </source>
</reference>
<feature type="domain" description="Reverse transcriptase" evidence="1">
    <location>
        <begin position="1"/>
        <end position="153"/>
    </location>
</feature>
<keyword evidence="3" id="KW-1185">Reference proteome</keyword>
<evidence type="ECO:0000259" key="1">
    <source>
        <dbReference type="PROSITE" id="PS50878"/>
    </source>
</evidence>
<dbReference type="SUPFAM" id="SSF56672">
    <property type="entry name" value="DNA/RNA polymerases"/>
    <property type="match status" value="1"/>
</dbReference>
<dbReference type="Pfam" id="PF13966">
    <property type="entry name" value="zf-RVT"/>
    <property type="match status" value="2"/>
</dbReference>
<proteinExistence type="predicted"/>
<evidence type="ECO:0000313" key="3">
    <source>
        <dbReference type="Proteomes" id="UP001231189"/>
    </source>
</evidence>
<feature type="domain" description="Reverse transcriptase" evidence="1">
    <location>
        <begin position="618"/>
        <end position="894"/>
    </location>
</feature>
<sequence>MRISAGSPESSWYRFRGVTVNGCPGPPIWHRRGLRQGDPLSPQLFVLAVDALGRLIMQAVDAGILQALHPTKTIPVVSLYADDVVMFCHPTREDTGAVRASLHLFGRASGLLVNYGKSSATMLNCEPDDSAVITATLVCQLAELPLTYLGIPLTLRRPTRVQMLPLVNKTAAKLPTWKSRLTDRSGRLVLVKSVLAAIPLHQILVLQPPKCILKLLEKIQRGFLWDGRAEANGGHCHVNWRAVCRPLSLGGLGVQDMERAGLALRMRWLWYSRTDQDRAWTGLELQFSRQEQSLFFASTHMIAGDGRLGRFWEDRWIAGRSVNQIAPELYACIPKRRRKATSIRDGLIDHSWARDIHGVLGLQELGQYLMLWTQVEATILTDQPDQLVWRWSANGVYTAKSCYRSTFQGSRACPAWKLLWKTWAPPRVKFFHWLANKDRCWTAERLRRRGLQHHPRCLLCDQEPESMRHLTLACPFSRQVWYDALSWLRLPCRPPDNEPTLHEWWISARQHTPKPMRKGLATATLLVPWLIWKHRNSCVFDGEQPSIQRVNDKIKAEAAIWARAGALGLRAILPTNLLFAVFSLPSVKAPGPDGFIGAFFKNCWDIIKHDVIAAILHLSHLRDGCASLVNSANIILIPKKSEAVTVGDYRPISLIHSLSKIFSKLLANRLAPILPDIVSKCQSAFVKKRSIHDNFLHVQNLIKELHSSKTPSLFLKLDISKAFDSVGWAYLLEVLAALGFGQIWRNWVCLSLSSATSRVLLNGEPGTPFWHARGLRQGDPLSPMLFILAIDPLQRILSLATQQGILTPIRSRVTSCRISLYADDAGIFVNPRKDDLTAISSILDCFGKASGLVTNMTKTEIFPVRCADIDLIDILTDFPAKLASFPGKYLGLPLHFRRLRKVDLQPLIDKIAGKLPGWMGKNLARTGRVILAKTVLMATGIYHATVIPLPKWARDRINKIARTFVWAGDEGEHAAQGKALVNWKTVCRPKTLGGLGMPDIERSGRALRLRWPWLQWTDPERTWAGSKLPCDETDMALFRASTKITIGNGKLTSFWHDNWCGRGPLSTWAPDLFKIASRKNRTVAKELSDNNWIRSVTRINTPTQLAQYLELWDIIQAVNLAPEQPDSILWTLTTDSTYSASSAYKAQFFGGQASFLATKIWAAHAEPKCKLFGWLALHGKLLTADMLAIRGWPHEPLCPLCLHAPETANHLCKDCPFTIAIWNRMKTWDNDDSPDNRHVHQSITEWWDDLISGKAAKEQKRISGRFLYVLWNAWKERNRRIFTGRRLTYLEVADIAKEDVLQRDRAINGFGPAIPAEPD</sequence>
<dbReference type="InterPro" id="IPR026960">
    <property type="entry name" value="RVT-Znf"/>
</dbReference>
<dbReference type="PANTHER" id="PTHR33116:SF78">
    <property type="entry name" value="OS12G0587133 PROTEIN"/>
    <property type="match status" value="1"/>
</dbReference>
<evidence type="ECO:0000313" key="2">
    <source>
        <dbReference type="EMBL" id="KAK1694175.1"/>
    </source>
</evidence>
<dbReference type="CDD" id="cd01650">
    <property type="entry name" value="RT_nLTR_like"/>
    <property type="match status" value="1"/>
</dbReference>
<name>A0AAD8X3I1_LOLMU</name>
<dbReference type="InterPro" id="IPR043502">
    <property type="entry name" value="DNA/RNA_pol_sf"/>
</dbReference>
<gene>
    <name evidence="2" type="ORF">QYE76_010872</name>
</gene>
<dbReference type="Proteomes" id="UP001231189">
    <property type="component" value="Unassembled WGS sequence"/>
</dbReference>
<dbReference type="PROSITE" id="PS50878">
    <property type="entry name" value="RT_POL"/>
    <property type="match status" value="2"/>
</dbReference>
<dbReference type="EMBL" id="JAUUTY010000001">
    <property type="protein sequence ID" value="KAK1694175.1"/>
    <property type="molecule type" value="Genomic_DNA"/>
</dbReference>
<organism evidence="2 3">
    <name type="scientific">Lolium multiflorum</name>
    <name type="common">Italian ryegrass</name>
    <name type="synonym">Lolium perenne subsp. multiflorum</name>
    <dbReference type="NCBI Taxonomy" id="4521"/>
    <lineage>
        <taxon>Eukaryota</taxon>
        <taxon>Viridiplantae</taxon>
        <taxon>Streptophyta</taxon>
        <taxon>Embryophyta</taxon>
        <taxon>Tracheophyta</taxon>
        <taxon>Spermatophyta</taxon>
        <taxon>Magnoliopsida</taxon>
        <taxon>Liliopsida</taxon>
        <taxon>Poales</taxon>
        <taxon>Poaceae</taxon>
        <taxon>BOP clade</taxon>
        <taxon>Pooideae</taxon>
        <taxon>Poodae</taxon>
        <taxon>Poeae</taxon>
        <taxon>Poeae Chloroplast Group 2 (Poeae type)</taxon>
        <taxon>Loliodinae</taxon>
        <taxon>Loliinae</taxon>
        <taxon>Lolium</taxon>
    </lineage>
</organism>
<dbReference type="InterPro" id="IPR000477">
    <property type="entry name" value="RT_dom"/>
</dbReference>
<dbReference type="PANTHER" id="PTHR33116">
    <property type="entry name" value="REVERSE TRANSCRIPTASE ZINC-BINDING DOMAIN-CONTAINING PROTEIN-RELATED-RELATED"/>
    <property type="match status" value="1"/>
</dbReference>
<comment type="caution">
    <text evidence="2">The sequence shown here is derived from an EMBL/GenBank/DDBJ whole genome shotgun (WGS) entry which is preliminary data.</text>
</comment>
<accession>A0AAD8X3I1</accession>
<dbReference type="Pfam" id="PF00078">
    <property type="entry name" value="RVT_1"/>
    <property type="match status" value="2"/>
</dbReference>
<protein>
    <recommendedName>
        <fullName evidence="1">Reverse transcriptase domain-containing protein</fullName>
    </recommendedName>
</protein>